<feature type="chain" id="PRO_5017553929" evidence="1">
    <location>
        <begin position="22"/>
        <end position="242"/>
    </location>
</feature>
<organism evidence="2 3">
    <name type="scientific">Marixanthomonas ophiurae</name>
    <dbReference type="NCBI Taxonomy" id="387659"/>
    <lineage>
        <taxon>Bacteria</taxon>
        <taxon>Pseudomonadati</taxon>
        <taxon>Bacteroidota</taxon>
        <taxon>Flavobacteriia</taxon>
        <taxon>Flavobacteriales</taxon>
        <taxon>Flavobacteriaceae</taxon>
        <taxon>Marixanthomonas</taxon>
    </lineage>
</organism>
<evidence type="ECO:0000313" key="2">
    <source>
        <dbReference type="EMBL" id="RFN58381.1"/>
    </source>
</evidence>
<evidence type="ECO:0000256" key="1">
    <source>
        <dbReference type="SAM" id="SignalP"/>
    </source>
</evidence>
<reference evidence="2 3" key="1">
    <citation type="journal article" date="2007" name="Int. J. Syst. Evol. Microbiol.">
        <title>Marixanthomonas ophiurae gen. nov., sp. nov., a marine bacterium of the family Flavobacteriaceae isolated from a deep-sea brittle star.</title>
        <authorList>
            <person name="Romanenko L.A."/>
            <person name="Uchino M."/>
            <person name="Frolova G.M."/>
            <person name="Mikhailov V.V."/>
        </authorList>
    </citation>
    <scope>NUCLEOTIDE SEQUENCE [LARGE SCALE GENOMIC DNA]</scope>
    <source>
        <strain evidence="2 3">KMM 3046</strain>
    </source>
</reference>
<sequence>MNCYKLWLLVLILIPNLYVTAQDLDTEKQYNWFDKTIGLENTGLYNGVAYIDVEKAKGTFKKFLYNNGFQSGSIEYDGQTYYDITLKYDVFNDEVLLQLKGENGTTILQPFKELINSFSITNRAFVKIVNKTTESGDEFSGFYEKMLQTAQLTVLKKHRKKRLKRIKRKKLSYQFKPIKPYYFLHYQDKYYSVKNKRDFIQLFPEFKEEINSIGIDGSVKRDNPDAVILAYAKQINTLLSKQ</sequence>
<comment type="caution">
    <text evidence="2">The sequence shown here is derived from an EMBL/GenBank/DDBJ whole genome shotgun (WGS) entry which is preliminary data.</text>
</comment>
<feature type="signal peptide" evidence="1">
    <location>
        <begin position="1"/>
        <end position="21"/>
    </location>
</feature>
<dbReference type="EMBL" id="QVID01000002">
    <property type="protein sequence ID" value="RFN58381.1"/>
    <property type="molecule type" value="Genomic_DNA"/>
</dbReference>
<name>A0A3E1Q8C3_9FLAO</name>
<accession>A0A3E1Q8C3</accession>
<dbReference type="RefSeq" id="WP_117160329.1">
    <property type="nucleotide sequence ID" value="NZ_QVID01000002.1"/>
</dbReference>
<dbReference type="AlphaFoldDB" id="A0A3E1Q8C3"/>
<dbReference type="OrthoDB" id="1187639at2"/>
<proteinExistence type="predicted"/>
<evidence type="ECO:0000313" key="3">
    <source>
        <dbReference type="Proteomes" id="UP000261082"/>
    </source>
</evidence>
<dbReference type="Proteomes" id="UP000261082">
    <property type="component" value="Unassembled WGS sequence"/>
</dbReference>
<protein>
    <submittedName>
        <fullName evidence="2">Uncharacterized protein</fullName>
    </submittedName>
</protein>
<gene>
    <name evidence="2" type="ORF">DZ858_14265</name>
</gene>
<keyword evidence="1" id="KW-0732">Signal</keyword>
<keyword evidence="3" id="KW-1185">Reference proteome</keyword>